<keyword evidence="8" id="KW-0449">Lipoprotein</keyword>
<keyword evidence="11" id="KW-1185">Reference proteome</keyword>
<keyword evidence="2" id="KW-0479">Metal-binding</keyword>
<dbReference type="EMBL" id="KB008047">
    <property type="protein sequence ID" value="ELR14657.1"/>
    <property type="molecule type" value="Genomic_DNA"/>
</dbReference>
<dbReference type="PANTHER" id="PTHR10218:SF180">
    <property type="entry name" value="GUANINE NUCLEOTIDE-BINDING PROTEIN ALPHA-4 SUBUNIT-RELATED"/>
    <property type="match status" value="1"/>
</dbReference>
<dbReference type="InterPro" id="IPR001019">
    <property type="entry name" value="Gprotein_alpha_su"/>
</dbReference>
<keyword evidence="7" id="KW-0807">Transducer</keyword>
<dbReference type="STRING" id="1257118.L8GP45"/>
<dbReference type="GO" id="GO:0005834">
    <property type="term" value="C:heterotrimeric G-protein complex"/>
    <property type="evidence" value="ECO:0007669"/>
    <property type="project" value="TreeGrafter"/>
</dbReference>
<dbReference type="PROSITE" id="PS51882">
    <property type="entry name" value="G_ALPHA"/>
    <property type="match status" value="1"/>
</dbReference>
<dbReference type="RefSeq" id="XP_004336670.1">
    <property type="nucleotide sequence ID" value="XM_004336622.1"/>
</dbReference>
<dbReference type="AlphaFoldDB" id="L8GP45"/>
<dbReference type="PRINTS" id="PR00318">
    <property type="entry name" value="GPROTEINA"/>
</dbReference>
<evidence type="ECO:0000256" key="1">
    <source>
        <dbReference type="ARBA" id="ARBA00022707"/>
    </source>
</evidence>
<evidence type="ECO:0000256" key="5">
    <source>
        <dbReference type="ARBA" id="ARBA00023134"/>
    </source>
</evidence>
<dbReference type="Gene3D" id="3.40.50.300">
    <property type="entry name" value="P-loop containing nucleotide triphosphate hydrolases"/>
    <property type="match status" value="1"/>
</dbReference>
<feature type="binding site" evidence="9">
    <location>
        <begin position="7"/>
        <end position="11"/>
    </location>
    <ligand>
        <name>GTP</name>
        <dbReference type="ChEBI" id="CHEBI:37565"/>
    </ligand>
</feature>
<dbReference type="SUPFAM" id="SSF52540">
    <property type="entry name" value="P-loop containing nucleoside triphosphate hydrolases"/>
    <property type="match status" value="1"/>
</dbReference>
<name>L8GP45_ACACF</name>
<protein>
    <submittedName>
        <fullName evidence="10">Guanine nucleotidebinding protein alpha-7 subunit</fullName>
    </submittedName>
</protein>
<feature type="non-terminal residue" evidence="10">
    <location>
        <position position="77"/>
    </location>
</feature>
<dbReference type="Pfam" id="PF00503">
    <property type="entry name" value="G-alpha"/>
    <property type="match status" value="1"/>
</dbReference>
<dbReference type="GO" id="GO:0003924">
    <property type="term" value="F:GTPase activity"/>
    <property type="evidence" value="ECO:0007669"/>
    <property type="project" value="InterPro"/>
</dbReference>
<sequence>MAFCMVDVGGQRSERRKWIHCFDCVTAVIFCVALSEYDQTLREDDSQNRTKESLLLFDEICNSPWFAETAFILFLNK</sequence>
<evidence type="ECO:0000256" key="4">
    <source>
        <dbReference type="ARBA" id="ARBA00022842"/>
    </source>
</evidence>
<dbReference type="GO" id="GO:0007188">
    <property type="term" value="P:adenylate cyclase-modulating G protein-coupled receptor signaling pathway"/>
    <property type="evidence" value="ECO:0007669"/>
    <property type="project" value="TreeGrafter"/>
</dbReference>
<dbReference type="GO" id="GO:0031683">
    <property type="term" value="F:G-protein beta/gamma-subunit complex binding"/>
    <property type="evidence" value="ECO:0007669"/>
    <property type="project" value="InterPro"/>
</dbReference>
<evidence type="ECO:0000256" key="3">
    <source>
        <dbReference type="ARBA" id="ARBA00022741"/>
    </source>
</evidence>
<dbReference type="FunFam" id="3.40.50.300:FF:003800">
    <property type="entry name" value="Guanine nucleotide-binding protein G(k) subunit alpha"/>
    <property type="match status" value="1"/>
</dbReference>
<keyword evidence="1" id="KW-0519">Myristate</keyword>
<dbReference type="GO" id="GO:0046872">
    <property type="term" value="F:metal ion binding"/>
    <property type="evidence" value="ECO:0007669"/>
    <property type="project" value="UniProtKB-KW"/>
</dbReference>
<accession>L8GP45</accession>
<evidence type="ECO:0000313" key="10">
    <source>
        <dbReference type="EMBL" id="ELR14657.1"/>
    </source>
</evidence>
<evidence type="ECO:0000256" key="9">
    <source>
        <dbReference type="PIRSR" id="PIRSR601019-1"/>
    </source>
</evidence>
<dbReference type="OrthoDB" id="5817230at2759"/>
<gene>
    <name evidence="10" type="ORF">ACA1_124690</name>
</gene>
<dbReference type="OMA" id="TEFYDHT"/>
<dbReference type="KEGG" id="acan:ACA1_124690"/>
<dbReference type="SMART" id="SM00275">
    <property type="entry name" value="G_alpha"/>
    <property type="match status" value="1"/>
</dbReference>
<dbReference type="Proteomes" id="UP000011083">
    <property type="component" value="Unassembled WGS sequence"/>
</dbReference>
<evidence type="ECO:0000256" key="8">
    <source>
        <dbReference type="ARBA" id="ARBA00023288"/>
    </source>
</evidence>
<dbReference type="InterPro" id="IPR027417">
    <property type="entry name" value="P-loop_NTPase"/>
</dbReference>
<dbReference type="GO" id="GO:0005525">
    <property type="term" value="F:GTP binding"/>
    <property type="evidence" value="ECO:0007669"/>
    <property type="project" value="UniProtKB-KW"/>
</dbReference>
<evidence type="ECO:0000256" key="6">
    <source>
        <dbReference type="ARBA" id="ARBA00023139"/>
    </source>
</evidence>
<keyword evidence="6" id="KW-0564">Palmitate</keyword>
<dbReference type="VEuPathDB" id="AmoebaDB:ACA1_124690"/>
<proteinExistence type="predicted"/>
<reference evidence="10 11" key="1">
    <citation type="journal article" date="2013" name="Genome Biol.">
        <title>Genome of Acanthamoeba castellanii highlights extensive lateral gene transfer and early evolution of tyrosine kinase signaling.</title>
        <authorList>
            <person name="Clarke M."/>
            <person name="Lohan A.J."/>
            <person name="Liu B."/>
            <person name="Lagkouvardos I."/>
            <person name="Roy S."/>
            <person name="Zafar N."/>
            <person name="Bertelli C."/>
            <person name="Schilde C."/>
            <person name="Kianianmomeni A."/>
            <person name="Burglin T.R."/>
            <person name="Frech C."/>
            <person name="Turcotte B."/>
            <person name="Kopec K.O."/>
            <person name="Synnott J.M."/>
            <person name="Choo C."/>
            <person name="Paponov I."/>
            <person name="Finkler A."/>
            <person name="Soon Heng Tan C."/>
            <person name="Hutchins A.P."/>
            <person name="Weinmeier T."/>
            <person name="Rattei T."/>
            <person name="Chu J.S."/>
            <person name="Gimenez G."/>
            <person name="Irimia M."/>
            <person name="Rigden D.J."/>
            <person name="Fitzpatrick D.A."/>
            <person name="Lorenzo-Morales J."/>
            <person name="Bateman A."/>
            <person name="Chiu C.H."/>
            <person name="Tang P."/>
            <person name="Hegemann P."/>
            <person name="Fromm H."/>
            <person name="Raoult D."/>
            <person name="Greub G."/>
            <person name="Miranda-Saavedra D."/>
            <person name="Chen N."/>
            <person name="Nash P."/>
            <person name="Ginger M.L."/>
            <person name="Horn M."/>
            <person name="Schaap P."/>
            <person name="Caler L."/>
            <person name="Loftus B."/>
        </authorList>
    </citation>
    <scope>NUCLEOTIDE SEQUENCE [LARGE SCALE GENOMIC DNA]</scope>
    <source>
        <strain evidence="10 11">Neff</strain>
    </source>
</reference>
<dbReference type="GO" id="GO:0001664">
    <property type="term" value="F:G protein-coupled receptor binding"/>
    <property type="evidence" value="ECO:0007669"/>
    <property type="project" value="TreeGrafter"/>
</dbReference>
<dbReference type="GeneID" id="14915255"/>
<organism evidence="10 11">
    <name type="scientific">Acanthamoeba castellanii (strain ATCC 30010 / Neff)</name>
    <dbReference type="NCBI Taxonomy" id="1257118"/>
    <lineage>
        <taxon>Eukaryota</taxon>
        <taxon>Amoebozoa</taxon>
        <taxon>Discosea</taxon>
        <taxon>Longamoebia</taxon>
        <taxon>Centramoebida</taxon>
        <taxon>Acanthamoebidae</taxon>
        <taxon>Acanthamoeba</taxon>
    </lineage>
</organism>
<evidence type="ECO:0000313" key="11">
    <source>
        <dbReference type="Proteomes" id="UP000011083"/>
    </source>
</evidence>
<evidence type="ECO:0000256" key="2">
    <source>
        <dbReference type="ARBA" id="ARBA00022723"/>
    </source>
</evidence>
<dbReference type="PANTHER" id="PTHR10218">
    <property type="entry name" value="GTP-BINDING PROTEIN ALPHA SUBUNIT"/>
    <property type="match status" value="1"/>
</dbReference>
<keyword evidence="5 9" id="KW-0342">GTP-binding</keyword>
<keyword evidence="4" id="KW-0460">Magnesium</keyword>
<dbReference type="GO" id="GO:0005737">
    <property type="term" value="C:cytoplasm"/>
    <property type="evidence" value="ECO:0007669"/>
    <property type="project" value="TreeGrafter"/>
</dbReference>
<keyword evidence="3 9" id="KW-0547">Nucleotide-binding</keyword>
<evidence type="ECO:0000256" key="7">
    <source>
        <dbReference type="ARBA" id="ARBA00023224"/>
    </source>
</evidence>